<protein>
    <submittedName>
        <fullName evidence="4">Protein kinase domain-containing protein</fullName>
    </submittedName>
</protein>
<evidence type="ECO:0000313" key="4">
    <source>
        <dbReference type="WBParaSite" id="HPBE_0000494201-mRNA-1"/>
    </source>
</evidence>
<gene>
    <name evidence="2" type="ORF">HPBE_LOCUS4943</name>
</gene>
<feature type="compositionally biased region" description="Basic and acidic residues" evidence="1">
    <location>
        <begin position="14"/>
        <end position="35"/>
    </location>
</feature>
<feature type="compositionally biased region" description="Polar residues" evidence="1">
    <location>
        <begin position="36"/>
        <end position="45"/>
    </location>
</feature>
<dbReference type="EMBL" id="UZAH01025385">
    <property type="protein sequence ID" value="VDO62900.1"/>
    <property type="molecule type" value="Genomic_DNA"/>
</dbReference>
<evidence type="ECO:0000313" key="2">
    <source>
        <dbReference type="EMBL" id="VDO62900.1"/>
    </source>
</evidence>
<feature type="compositionally biased region" description="Polar residues" evidence="1">
    <location>
        <begin position="351"/>
        <end position="362"/>
    </location>
</feature>
<name>A0A3P7WPL5_HELPZ</name>
<proteinExistence type="predicted"/>
<feature type="compositionally biased region" description="Polar residues" evidence="1">
    <location>
        <begin position="52"/>
        <end position="62"/>
    </location>
</feature>
<feature type="region of interest" description="Disordered" evidence="1">
    <location>
        <begin position="1"/>
        <end position="62"/>
    </location>
</feature>
<keyword evidence="3" id="KW-1185">Reference proteome</keyword>
<feature type="region of interest" description="Disordered" evidence="1">
    <location>
        <begin position="341"/>
        <end position="362"/>
    </location>
</feature>
<sequence length="501" mass="54889">MSSLETSESEEREPEIIYDHTDEGTTQDDNDRCSDATRTGISGVTTEGEGISDTTTIDDSSGLKTPRELRMLHPLRKQLHFVNALSRLTSLSRMNLIRVLVDVHNSLESLDDAIVETENEILESLAVVEERLDAEECDSDRHHRQIRETLAPVLRRFHALEGLRLKITPLAERVAVNDATTNLLRTNTTIAKQAIAQVVSAMSGLRETLLLVDRFLSRSQAWLELKPFMEMQSCGIEKGFLDEFPATHLDDYLDCCPSTSLSSAVANSSTALESLSPCKTGQMRTVKLDSWSSASLLSAAATSSISSTLLLSAHMIASEMLNSYNLLPDDGTSHREVLVEASEESSHRNGIGSSLGPSNTTLSSCSSFEDAVLMEPHKGLGDNNDLMETMTECLRTALETQHLSTAHDSECQTADVSSKRLRTAAGLEPLSTVPFFEYLGTAVDVDFLKTAEGSELLRTAPASEYLSTAQGYLHTTLHARLLNEGENLKDQKTARAFGKHI</sequence>
<organism evidence="2">
    <name type="scientific">Heligmosomoides polygyrus</name>
    <name type="common">Parasitic roundworm</name>
    <dbReference type="NCBI Taxonomy" id="6339"/>
    <lineage>
        <taxon>Eukaryota</taxon>
        <taxon>Metazoa</taxon>
        <taxon>Ecdysozoa</taxon>
        <taxon>Nematoda</taxon>
        <taxon>Chromadorea</taxon>
        <taxon>Rhabditida</taxon>
        <taxon>Rhabditina</taxon>
        <taxon>Rhabditomorpha</taxon>
        <taxon>Strongyloidea</taxon>
        <taxon>Heligmosomidae</taxon>
        <taxon>Heligmosomoides</taxon>
    </lineage>
</organism>
<dbReference type="WBParaSite" id="HPBE_0000494201-mRNA-1">
    <property type="protein sequence ID" value="HPBE_0000494201-mRNA-1"/>
    <property type="gene ID" value="HPBE_0000494201"/>
</dbReference>
<dbReference type="Proteomes" id="UP000050761">
    <property type="component" value="Unassembled WGS sequence"/>
</dbReference>
<reference evidence="4" key="2">
    <citation type="submission" date="2019-09" db="UniProtKB">
        <authorList>
            <consortium name="WormBaseParasite"/>
        </authorList>
    </citation>
    <scope>IDENTIFICATION</scope>
</reference>
<accession>A0A3P7WPL5</accession>
<evidence type="ECO:0000256" key="1">
    <source>
        <dbReference type="SAM" id="MobiDB-lite"/>
    </source>
</evidence>
<reference evidence="2 3" key="1">
    <citation type="submission" date="2018-11" db="EMBL/GenBank/DDBJ databases">
        <authorList>
            <consortium name="Pathogen Informatics"/>
        </authorList>
    </citation>
    <scope>NUCLEOTIDE SEQUENCE [LARGE SCALE GENOMIC DNA]</scope>
</reference>
<dbReference type="AlphaFoldDB" id="A0A3P7WPL5"/>
<evidence type="ECO:0000313" key="3">
    <source>
        <dbReference type="Proteomes" id="UP000050761"/>
    </source>
</evidence>
<dbReference type="OrthoDB" id="5862900at2759"/>